<dbReference type="HOGENOM" id="CLU_142809_0_0_0"/>
<keyword evidence="2" id="KW-1185">Reference proteome</keyword>
<name>E8WWY8_GRATM</name>
<dbReference type="Pfam" id="PF22478">
    <property type="entry name" value="DUF6982"/>
    <property type="match status" value="1"/>
</dbReference>
<dbReference type="EMBL" id="CP002480">
    <property type="protein sequence ID" value="ADW68549.1"/>
    <property type="molecule type" value="Genomic_DNA"/>
</dbReference>
<accession>E8WWY8</accession>
<reference evidence="2" key="1">
    <citation type="submission" date="2011-01" db="EMBL/GenBank/DDBJ databases">
        <title>Complete sequence of chromosome of Acidobacterium sp. MP5ACTX9.</title>
        <authorList>
            <consortium name="US DOE Joint Genome Institute"/>
            <person name="Lucas S."/>
            <person name="Copeland A."/>
            <person name="Lapidus A."/>
            <person name="Cheng J.-F."/>
            <person name="Goodwin L."/>
            <person name="Pitluck S."/>
            <person name="Teshima H."/>
            <person name="Detter J.C."/>
            <person name="Han C."/>
            <person name="Tapia R."/>
            <person name="Land M."/>
            <person name="Hauser L."/>
            <person name="Kyrpides N."/>
            <person name="Ivanova N."/>
            <person name="Ovchinnikova G."/>
            <person name="Pagani I."/>
            <person name="Rawat S.R."/>
            <person name="Mannisto M."/>
            <person name="Haggblom M.M."/>
            <person name="Woyke T."/>
        </authorList>
    </citation>
    <scope>NUCLEOTIDE SEQUENCE [LARGE SCALE GENOMIC DNA]</scope>
    <source>
        <strain evidence="2">MP5ACTX9</strain>
    </source>
</reference>
<dbReference type="PaxDb" id="1198114-AciX9_1496"/>
<dbReference type="STRING" id="1198114.AciX9_1496"/>
<protein>
    <submittedName>
        <fullName evidence="1">Uncharacterized protein</fullName>
    </submittedName>
</protein>
<dbReference type="InterPro" id="IPR054251">
    <property type="entry name" value="DUF6982"/>
</dbReference>
<gene>
    <name evidence="1" type="ordered locus">AciX9_1496</name>
</gene>
<proteinExistence type="predicted"/>
<dbReference type="Proteomes" id="UP000000343">
    <property type="component" value="Chromosome"/>
</dbReference>
<evidence type="ECO:0000313" key="1">
    <source>
        <dbReference type="EMBL" id="ADW68549.1"/>
    </source>
</evidence>
<organism evidence="2">
    <name type="scientific">Granulicella tundricola (strain ATCC BAA-1859 / DSM 23138 / MP5ACTX9)</name>
    <dbReference type="NCBI Taxonomy" id="1198114"/>
    <lineage>
        <taxon>Bacteria</taxon>
        <taxon>Pseudomonadati</taxon>
        <taxon>Acidobacteriota</taxon>
        <taxon>Terriglobia</taxon>
        <taxon>Terriglobales</taxon>
        <taxon>Acidobacteriaceae</taxon>
        <taxon>Granulicella</taxon>
    </lineage>
</organism>
<evidence type="ECO:0000313" key="2">
    <source>
        <dbReference type="Proteomes" id="UP000000343"/>
    </source>
</evidence>
<dbReference type="AlphaFoldDB" id="E8WWY8"/>
<dbReference type="KEGG" id="acm:AciX9_1496"/>
<sequence length="182" mass="19875">MASSRKKVLVRMLDQTIHAGYLPLMGIVSGMETGLPVIELLDLSGRLETLALDEVRHVAYVRDFNLDNAVDPENLVRRTFLARPRTEGLWVRIQFAGGDVLEGLAALDIGLADGLLEDRGVYLIPPDIRSNTQRLFVPRAAMTQLQVLGVVTTPSKPARVVKVAAESIQDDLFPALSSDSEG</sequence>
<dbReference type="eggNOG" id="ENOG5032RGJ">
    <property type="taxonomic scope" value="Bacteria"/>
</dbReference>